<keyword evidence="2" id="KW-1185">Reference proteome</keyword>
<comment type="caution">
    <text evidence="1">The sequence shown here is derived from an EMBL/GenBank/DDBJ whole genome shotgun (WGS) entry which is preliminary data.</text>
</comment>
<sequence>MVVSVNWVGEGVVVYVGDSRIGSLLRGFTVGCLRKLGERMAFMKGRVKEWVVEKLDCSRGLRAWQFRKWWEIQRTYLQLQSFNCIVGGKTFSTRELSATCMLPQKVIQCRTQPENRTPRQEEQILVLQLLLKEFSNDYRSHRFHGPDLFFITFLLDFPFTTSMGRNKLPVRKIDNQTSRQVMYSKRKDAIVKKASELSVLCDTDVGLLMFSPTGRFTSFASDGRVEDIFLRFISRPDELKGGSDFLKSGTAKPHEKFYLVVETIPLSDSVRSRYYNPNVENIDSLFEAGVYQQFLENAIERVEQSKIAAFNVQEEDPNTDESANSNIIRFDCSMFYRNLSRDEQYPEEAYSPGPHLSLQFLKAQKNWNLA</sequence>
<accession>A0ACC0NG77</accession>
<name>A0ACC0NG77_RHOML</name>
<dbReference type="Proteomes" id="UP001062846">
    <property type="component" value="Chromosome 6"/>
</dbReference>
<reference evidence="1" key="1">
    <citation type="submission" date="2022-02" db="EMBL/GenBank/DDBJ databases">
        <title>Plant Genome Project.</title>
        <authorList>
            <person name="Zhang R.-G."/>
        </authorList>
    </citation>
    <scope>NUCLEOTIDE SEQUENCE</scope>
    <source>
        <strain evidence="1">AT1</strain>
    </source>
</reference>
<proteinExistence type="predicted"/>
<protein>
    <submittedName>
        <fullName evidence="1">Uncharacterized protein</fullName>
    </submittedName>
</protein>
<dbReference type="EMBL" id="CM046393">
    <property type="protein sequence ID" value="KAI8551856.1"/>
    <property type="molecule type" value="Genomic_DNA"/>
</dbReference>
<evidence type="ECO:0000313" key="2">
    <source>
        <dbReference type="Proteomes" id="UP001062846"/>
    </source>
</evidence>
<gene>
    <name evidence="1" type="ORF">RHMOL_Rhmol06G0219700</name>
</gene>
<evidence type="ECO:0000313" key="1">
    <source>
        <dbReference type="EMBL" id="KAI8551856.1"/>
    </source>
</evidence>
<organism evidence="1 2">
    <name type="scientific">Rhododendron molle</name>
    <name type="common">Chinese azalea</name>
    <name type="synonym">Azalea mollis</name>
    <dbReference type="NCBI Taxonomy" id="49168"/>
    <lineage>
        <taxon>Eukaryota</taxon>
        <taxon>Viridiplantae</taxon>
        <taxon>Streptophyta</taxon>
        <taxon>Embryophyta</taxon>
        <taxon>Tracheophyta</taxon>
        <taxon>Spermatophyta</taxon>
        <taxon>Magnoliopsida</taxon>
        <taxon>eudicotyledons</taxon>
        <taxon>Gunneridae</taxon>
        <taxon>Pentapetalae</taxon>
        <taxon>asterids</taxon>
        <taxon>Ericales</taxon>
        <taxon>Ericaceae</taxon>
        <taxon>Ericoideae</taxon>
        <taxon>Rhodoreae</taxon>
        <taxon>Rhododendron</taxon>
    </lineage>
</organism>